<sequence>MTFQSRTGEWTPRKTPPPPPPPSVASATSRTVPTVQRSHSNRRGDSNTDGGTVLADARSYSAAAALDGRAAARRLRRQYPHQPIAQLDHHYHHHHHHQQQQYQRPMQEQREDGTDSRRSVDVPRTAAAPSASSLLLHQSTRKVSSTLAFCRRESGARDKTTARHDGALDIPVFRSHRKATVSGNSNDSSPCGRSQSGPNETHDVREGEGSKKSTPYEQWRRLKRARTASGNSCASTSSTSSFASYVVNPKTGRHDFGLGSDDEIEGADNDLDSVVGGREEEEGRREELPSVLHHIIAPSLPPPPYPVDPYHFYCKSKPTNTGAGTATAEVTSLLAALFTACGIEAIFHPLKCKFKCLKYVHYSHVEFVVRVYAHQRTLLVEFQRRSGSVLLWDGLYRILHQKLVLIVDTTALPCSQSSGQKRVAKNSVSSALRDHAVGPKHKDKAIITATSSQSVDHGTQIWRALSLKKPTPSSGVEAMKIMLTSRCLDAMREGCAGLAELTEDVQNSCLVAHAELVVLLIQAVEATDPGMSRCAVGALANIARAVPRFPESELALAQHTAQQLRLQAIPVVLAEIEHANKQSLFSIELLRECARALGAFARLVSEVDPAILVASSVHDERCVRVLRLHAKHRDAQLASHCRAALEQLYRNVSSSRCTMANK</sequence>
<dbReference type="AlphaFoldDB" id="A0AAV1U4B6"/>
<reference evidence="2" key="1">
    <citation type="submission" date="2024-01" db="EMBL/GenBank/DDBJ databases">
        <authorList>
            <person name="Webb A."/>
        </authorList>
    </citation>
    <scope>NUCLEOTIDE SEQUENCE</scope>
    <source>
        <strain evidence="2">Pm1</strain>
    </source>
</reference>
<feature type="region of interest" description="Disordered" evidence="1">
    <location>
        <begin position="90"/>
        <end position="137"/>
    </location>
</feature>
<feature type="compositionally biased region" description="Basic and acidic residues" evidence="1">
    <location>
        <begin position="200"/>
        <end position="211"/>
    </location>
</feature>
<name>A0AAV1U4B6_9STRA</name>
<accession>A0AAV1U4B6</accession>
<dbReference type="SUPFAM" id="SSF48371">
    <property type="entry name" value="ARM repeat"/>
    <property type="match status" value="1"/>
</dbReference>
<feature type="compositionally biased region" description="Polar residues" evidence="1">
    <location>
        <begin position="25"/>
        <end position="38"/>
    </location>
</feature>
<dbReference type="EMBL" id="CAKLBY020000120">
    <property type="protein sequence ID" value="CAK7928183.1"/>
    <property type="molecule type" value="Genomic_DNA"/>
</dbReference>
<evidence type="ECO:0000313" key="3">
    <source>
        <dbReference type="Proteomes" id="UP001162060"/>
    </source>
</evidence>
<dbReference type="Proteomes" id="UP001162060">
    <property type="component" value="Unassembled WGS sequence"/>
</dbReference>
<organism evidence="2 3">
    <name type="scientific">Peronospora matthiolae</name>
    <dbReference type="NCBI Taxonomy" id="2874970"/>
    <lineage>
        <taxon>Eukaryota</taxon>
        <taxon>Sar</taxon>
        <taxon>Stramenopiles</taxon>
        <taxon>Oomycota</taxon>
        <taxon>Peronosporomycetes</taxon>
        <taxon>Peronosporales</taxon>
        <taxon>Peronosporaceae</taxon>
        <taxon>Peronospora</taxon>
    </lineage>
</organism>
<feature type="compositionally biased region" description="Basic and acidic residues" evidence="1">
    <location>
        <begin position="107"/>
        <end position="121"/>
    </location>
</feature>
<feature type="compositionally biased region" description="Pro residues" evidence="1">
    <location>
        <begin position="14"/>
        <end position="23"/>
    </location>
</feature>
<dbReference type="InterPro" id="IPR016024">
    <property type="entry name" value="ARM-type_fold"/>
</dbReference>
<feature type="compositionally biased region" description="Low complexity" evidence="1">
    <location>
        <begin position="227"/>
        <end position="238"/>
    </location>
</feature>
<evidence type="ECO:0000256" key="1">
    <source>
        <dbReference type="SAM" id="MobiDB-lite"/>
    </source>
</evidence>
<gene>
    <name evidence="2" type="ORF">PM001_LOCUS13333</name>
</gene>
<dbReference type="Gene3D" id="1.25.10.10">
    <property type="entry name" value="Leucine-rich Repeat Variant"/>
    <property type="match status" value="1"/>
</dbReference>
<comment type="caution">
    <text evidence="2">The sequence shown here is derived from an EMBL/GenBank/DDBJ whole genome shotgun (WGS) entry which is preliminary data.</text>
</comment>
<evidence type="ECO:0000313" key="2">
    <source>
        <dbReference type="EMBL" id="CAK7928183.1"/>
    </source>
</evidence>
<feature type="compositionally biased region" description="Polar residues" evidence="1">
    <location>
        <begin position="181"/>
        <end position="199"/>
    </location>
</feature>
<dbReference type="InterPro" id="IPR011989">
    <property type="entry name" value="ARM-like"/>
</dbReference>
<protein>
    <submittedName>
        <fullName evidence="2">Uncharacterized protein</fullName>
    </submittedName>
</protein>
<feature type="compositionally biased region" description="Low complexity" evidence="1">
    <location>
        <begin position="126"/>
        <end position="136"/>
    </location>
</feature>
<feature type="region of interest" description="Disordered" evidence="1">
    <location>
        <begin position="1"/>
        <end position="54"/>
    </location>
</feature>
<feature type="region of interest" description="Disordered" evidence="1">
    <location>
        <begin position="153"/>
        <end position="238"/>
    </location>
</feature>
<proteinExistence type="predicted"/>
<feature type="compositionally biased region" description="Basic and acidic residues" evidence="1">
    <location>
        <begin position="153"/>
        <end position="167"/>
    </location>
</feature>